<sequence length="488" mass="54800">MLFEQLGLSANILRAVTEEGYTHPTPIQEKAIPTILEGKDVMGGAQTGTGKTAGFTLPMLRRLEIYANSSMSPAKHPIRALVLVPTRELAIQVYESILNYSKYTDLKSTLVYGGVNMDAQVNAIRSGIEILVATPGRLLDHIQQKFLTLSKVEILILDEADRMLDMGFLPDIKKILTFLPEKRQNLMFSATFSEDIKKLANQLLNEPVLIEVAKRNSINDQITHVVYDIKSNLKSELLVYLMKHKHLNQVLIFNRTKSGADRLKKYLDQQGVSAAVIHGNKNQLQRCQAFNDFKQGSIQALVATDVAARGLDVEELSCVINFELPNSPEDYIHRIGRTGRAGAKGYAISLVSPEENKLLVGIEKLLQKKIKIEKIDTFEKTQPRNNKSKEKNLQNDKNSNNNLKEKNKAHAIANARAEVGYFKGEHVAREKKSKVSAKDPLFTQPYISAEPKPNADKEMDENRTELSHRKRRYPTKPIPALFVPPVSK</sequence>
<dbReference type="PROSITE" id="PS51192">
    <property type="entry name" value="HELICASE_ATP_BIND_1"/>
    <property type="match status" value="1"/>
</dbReference>
<evidence type="ECO:0000256" key="6">
    <source>
        <dbReference type="ARBA" id="ARBA00022840"/>
    </source>
</evidence>
<dbReference type="InterPro" id="IPR011545">
    <property type="entry name" value="DEAD/DEAH_box_helicase_dom"/>
</dbReference>
<evidence type="ECO:0000313" key="17">
    <source>
        <dbReference type="Proteomes" id="UP000199533"/>
    </source>
</evidence>
<dbReference type="RefSeq" id="WP_090703126.1">
    <property type="nucleotide sequence ID" value="NZ_FOSP01000053.1"/>
</dbReference>
<evidence type="ECO:0000256" key="7">
    <source>
        <dbReference type="ARBA" id="ARBA00038437"/>
    </source>
</evidence>
<dbReference type="AlphaFoldDB" id="A0A1I4GFD8"/>
<evidence type="ECO:0000259" key="15">
    <source>
        <dbReference type="PROSITE" id="PS51195"/>
    </source>
</evidence>
<dbReference type="CDD" id="cd00268">
    <property type="entry name" value="DEADc"/>
    <property type="match status" value="1"/>
</dbReference>
<dbReference type="PROSITE" id="PS51194">
    <property type="entry name" value="HELICASE_CTER"/>
    <property type="match status" value="1"/>
</dbReference>
<feature type="region of interest" description="Disordered" evidence="12">
    <location>
        <begin position="381"/>
        <end position="405"/>
    </location>
</feature>
<proteinExistence type="inferred from homology"/>
<name>A0A1I4GFD8_9PROT</name>
<gene>
    <name evidence="16" type="ORF">SAMN05216302_10532</name>
</gene>
<evidence type="ECO:0000259" key="13">
    <source>
        <dbReference type="PROSITE" id="PS51192"/>
    </source>
</evidence>
<feature type="domain" description="Helicase ATP-binding" evidence="13">
    <location>
        <begin position="32"/>
        <end position="210"/>
    </location>
</feature>
<comment type="similarity">
    <text evidence="7 11">Belongs to the DEAD box helicase family.</text>
</comment>
<evidence type="ECO:0000256" key="1">
    <source>
        <dbReference type="ARBA" id="ARBA00012552"/>
    </source>
</evidence>
<dbReference type="Pfam" id="PF00271">
    <property type="entry name" value="Helicase_C"/>
    <property type="match status" value="1"/>
</dbReference>
<evidence type="ECO:0000256" key="9">
    <source>
        <dbReference type="ARBA" id="ARBA00074363"/>
    </source>
</evidence>
<keyword evidence="6 11" id="KW-0067">ATP-binding</keyword>
<dbReference type="EMBL" id="FOSP01000053">
    <property type="protein sequence ID" value="SFL28220.1"/>
    <property type="molecule type" value="Genomic_DNA"/>
</dbReference>
<dbReference type="InterPro" id="IPR014001">
    <property type="entry name" value="Helicase_ATP-bd"/>
</dbReference>
<evidence type="ECO:0000256" key="5">
    <source>
        <dbReference type="ARBA" id="ARBA00022806"/>
    </source>
</evidence>
<dbReference type="InterPro" id="IPR027417">
    <property type="entry name" value="P-loop_NTPase"/>
</dbReference>
<evidence type="ECO:0000256" key="3">
    <source>
        <dbReference type="ARBA" id="ARBA00022741"/>
    </source>
</evidence>
<dbReference type="GO" id="GO:0005829">
    <property type="term" value="C:cytosol"/>
    <property type="evidence" value="ECO:0007669"/>
    <property type="project" value="TreeGrafter"/>
</dbReference>
<dbReference type="GO" id="GO:0003676">
    <property type="term" value="F:nucleic acid binding"/>
    <property type="evidence" value="ECO:0007669"/>
    <property type="project" value="InterPro"/>
</dbReference>
<dbReference type="SMART" id="SM00487">
    <property type="entry name" value="DEXDc"/>
    <property type="match status" value="1"/>
</dbReference>
<dbReference type="PROSITE" id="PS51195">
    <property type="entry name" value="Q_MOTIF"/>
    <property type="match status" value="1"/>
</dbReference>
<dbReference type="OrthoDB" id="5297934at2"/>
<feature type="compositionally biased region" description="Basic and acidic residues" evidence="12">
    <location>
        <begin position="453"/>
        <end position="467"/>
    </location>
</feature>
<dbReference type="GO" id="GO:0016787">
    <property type="term" value="F:hydrolase activity"/>
    <property type="evidence" value="ECO:0007669"/>
    <property type="project" value="UniProtKB-KW"/>
</dbReference>
<dbReference type="STRING" id="52441.SAMN05216302_10532"/>
<evidence type="ECO:0000256" key="12">
    <source>
        <dbReference type="SAM" id="MobiDB-lite"/>
    </source>
</evidence>
<reference evidence="17" key="1">
    <citation type="submission" date="2016-10" db="EMBL/GenBank/DDBJ databases">
        <authorList>
            <person name="Varghese N."/>
            <person name="Submissions S."/>
        </authorList>
    </citation>
    <scope>NUCLEOTIDE SEQUENCE [LARGE SCALE GENOMIC DNA]</scope>
    <source>
        <strain evidence="17">Nm69</strain>
    </source>
</reference>
<evidence type="ECO:0000256" key="2">
    <source>
        <dbReference type="ARBA" id="ARBA00022490"/>
    </source>
</evidence>
<dbReference type="EC" id="3.6.4.13" evidence="1"/>
<dbReference type="SUPFAM" id="SSF52540">
    <property type="entry name" value="P-loop containing nucleoside triphosphate hydrolases"/>
    <property type="match status" value="1"/>
</dbReference>
<feature type="compositionally biased region" description="Basic and acidic residues" evidence="12">
    <location>
        <begin position="381"/>
        <end position="394"/>
    </location>
</feature>
<keyword evidence="5 11" id="KW-0347">Helicase</keyword>
<keyword evidence="3 11" id="KW-0547">Nucleotide-binding</keyword>
<dbReference type="GO" id="GO:0005524">
    <property type="term" value="F:ATP binding"/>
    <property type="evidence" value="ECO:0007669"/>
    <property type="project" value="UniProtKB-KW"/>
</dbReference>
<evidence type="ECO:0000256" key="11">
    <source>
        <dbReference type="RuleBase" id="RU000492"/>
    </source>
</evidence>
<evidence type="ECO:0000256" key="4">
    <source>
        <dbReference type="ARBA" id="ARBA00022801"/>
    </source>
</evidence>
<evidence type="ECO:0000259" key="14">
    <source>
        <dbReference type="PROSITE" id="PS51194"/>
    </source>
</evidence>
<feature type="region of interest" description="Disordered" evidence="12">
    <location>
        <begin position="429"/>
        <end position="488"/>
    </location>
</feature>
<organism evidence="16 17">
    <name type="scientific">Nitrosomonas aestuarii</name>
    <dbReference type="NCBI Taxonomy" id="52441"/>
    <lineage>
        <taxon>Bacteria</taxon>
        <taxon>Pseudomonadati</taxon>
        <taxon>Pseudomonadota</taxon>
        <taxon>Betaproteobacteria</taxon>
        <taxon>Nitrosomonadales</taxon>
        <taxon>Nitrosomonadaceae</taxon>
        <taxon>Nitrosomonas</taxon>
    </lineage>
</organism>
<dbReference type="PROSITE" id="PS00039">
    <property type="entry name" value="DEAD_ATP_HELICASE"/>
    <property type="match status" value="1"/>
</dbReference>
<feature type="short sequence motif" description="Q motif" evidence="10">
    <location>
        <begin position="1"/>
        <end position="29"/>
    </location>
</feature>
<dbReference type="Gene3D" id="3.40.50.300">
    <property type="entry name" value="P-loop containing nucleotide triphosphate hydrolases"/>
    <property type="match status" value="2"/>
</dbReference>
<dbReference type="InterPro" id="IPR014014">
    <property type="entry name" value="RNA_helicase_DEAD_Q_motif"/>
</dbReference>
<evidence type="ECO:0000313" key="16">
    <source>
        <dbReference type="EMBL" id="SFL28220.1"/>
    </source>
</evidence>
<accession>A0A1I4GFD8</accession>
<dbReference type="Pfam" id="PF00270">
    <property type="entry name" value="DEAD"/>
    <property type="match status" value="1"/>
</dbReference>
<dbReference type="CDD" id="cd18787">
    <property type="entry name" value="SF2_C_DEAD"/>
    <property type="match status" value="1"/>
</dbReference>
<dbReference type="InterPro" id="IPR000629">
    <property type="entry name" value="RNA-helicase_DEAD-box_CS"/>
</dbReference>
<dbReference type="GO" id="GO:0009266">
    <property type="term" value="P:response to temperature stimulus"/>
    <property type="evidence" value="ECO:0007669"/>
    <property type="project" value="UniProtKB-ARBA"/>
</dbReference>
<comment type="catalytic activity">
    <reaction evidence="8">
        <text>ATP + H2O = ADP + phosphate + H(+)</text>
        <dbReference type="Rhea" id="RHEA:13065"/>
        <dbReference type="ChEBI" id="CHEBI:15377"/>
        <dbReference type="ChEBI" id="CHEBI:15378"/>
        <dbReference type="ChEBI" id="CHEBI:30616"/>
        <dbReference type="ChEBI" id="CHEBI:43474"/>
        <dbReference type="ChEBI" id="CHEBI:456216"/>
        <dbReference type="EC" id="3.6.4.13"/>
    </reaction>
</comment>
<dbReference type="InterPro" id="IPR050079">
    <property type="entry name" value="DEAD_box_RNA_helicase"/>
</dbReference>
<dbReference type="FunFam" id="3.40.50.300:FF:000108">
    <property type="entry name" value="ATP-dependent RNA helicase RhlE"/>
    <property type="match status" value="1"/>
</dbReference>
<protein>
    <recommendedName>
        <fullName evidence="9">DEAD-box ATP-dependent RNA helicase RhpA</fullName>
        <ecNumber evidence="1">3.6.4.13</ecNumber>
    </recommendedName>
</protein>
<keyword evidence="17" id="KW-1185">Reference proteome</keyword>
<dbReference type="PANTHER" id="PTHR47959:SF13">
    <property type="entry name" value="ATP-DEPENDENT RNA HELICASE RHLE"/>
    <property type="match status" value="1"/>
</dbReference>
<feature type="domain" description="DEAD-box RNA helicase Q" evidence="15">
    <location>
        <begin position="1"/>
        <end position="29"/>
    </location>
</feature>
<evidence type="ECO:0000256" key="8">
    <source>
        <dbReference type="ARBA" id="ARBA00047984"/>
    </source>
</evidence>
<dbReference type="GO" id="GO:0042255">
    <property type="term" value="P:ribosome assembly"/>
    <property type="evidence" value="ECO:0007669"/>
    <property type="project" value="UniProtKB-ARBA"/>
</dbReference>
<dbReference type="GO" id="GO:0003724">
    <property type="term" value="F:RNA helicase activity"/>
    <property type="evidence" value="ECO:0007669"/>
    <property type="project" value="UniProtKB-EC"/>
</dbReference>
<feature type="domain" description="Helicase C-terminal" evidence="14">
    <location>
        <begin position="221"/>
        <end position="383"/>
    </location>
</feature>
<dbReference type="InterPro" id="IPR044742">
    <property type="entry name" value="DEAD/DEAH_RhlB"/>
</dbReference>
<dbReference type="InterPro" id="IPR001650">
    <property type="entry name" value="Helicase_C-like"/>
</dbReference>
<evidence type="ECO:0000256" key="10">
    <source>
        <dbReference type="PROSITE-ProRule" id="PRU00552"/>
    </source>
</evidence>
<dbReference type="PANTHER" id="PTHR47959">
    <property type="entry name" value="ATP-DEPENDENT RNA HELICASE RHLE-RELATED"/>
    <property type="match status" value="1"/>
</dbReference>
<keyword evidence="4 11" id="KW-0378">Hydrolase</keyword>
<keyword evidence="2" id="KW-0963">Cytoplasm</keyword>
<dbReference type="Proteomes" id="UP000199533">
    <property type="component" value="Unassembled WGS sequence"/>
</dbReference>
<dbReference type="SMART" id="SM00490">
    <property type="entry name" value="HELICc"/>
    <property type="match status" value="1"/>
</dbReference>